<dbReference type="KEGG" id="goe:100897409"/>
<reference evidence="5" key="1">
    <citation type="submission" date="2025-08" db="UniProtKB">
        <authorList>
            <consortium name="RefSeq"/>
        </authorList>
    </citation>
    <scope>IDENTIFICATION</scope>
</reference>
<dbReference type="InterPro" id="IPR052797">
    <property type="entry name" value="RegFact_GeneExpr_CellDeath"/>
</dbReference>
<dbReference type="Proteomes" id="UP000694867">
    <property type="component" value="Unplaced"/>
</dbReference>
<dbReference type="Gene3D" id="3.30.160.60">
    <property type="entry name" value="Classic Zinc Finger"/>
    <property type="match status" value="1"/>
</dbReference>
<evidence type="ECO:0000256" key="1">
    <source>
        <dbReference type="PROSITE-ProRule" id="PRU00042"/>
    </source>
</evidence>
<feature type="region of interest" description="Disordered" evidence="2">
    <location>
        <begin position="1"/>
        <end position="27"/>
    </location>
</feature>
<dbReference type="RefSeq" id="XP_003745770.1">
    <property type="nucleotide sequence ID" value="XM_003745722.1"/>
</dbReference>
<keyword evidence="4" id="KW-1185">Reference proteome</keyword>
<protein>
    <submittedName>
        <fullName evidence="5">Uncharacterized protein LOC100897409</fullName>
    </submittedName>
</protein>
<dbReference type="AlphaFoldDB" id="A0AAJ6QVV4"/>
<proteinExistence type="predicted"/>
<organism evidence="4 5">
    <name type="scientific">Galendromus occidentalis</name>
    <name type="common">western predatory mite</name>
    <dbReference type="NCBI Taxonomy" id="34638"/>
    <lineage>
        <taxon>Eukaryota</taxon>
        <taxon>Metazoa</taxon>
        <taxon>Ecdysozoa</taxon>
        <taxon>Arthropoda</taxon>
        <taxon>Chelicerata</taxon>
        <taxon>Arachnida</taxon>
        <taxon>Acari</taxon>
        <taxon>Parasitiformes</taxon>
        <taxon>Mesostigmata</taxon>
        <taxon>Gamasina</taxon>
        <taxon>Phytoseioidea</taxon>
        <taxon>Phytoseiidae</taxon>
        <taxon>Typhlodrominae</taxon>
        <taxon>Galendromus</taxon>
    </lineage>
</organism>
<keyword evidence="1" id="KW-0863">Zinc-finger</keyword>
<dbReference type="Pfam" id="PF03101">
    <property type="entry name" value="FAR1"/>
    <property type="match status" value="1"/>
</dbReference>
<evidence type="ECO:0000256" key="2">
    <source>
        <dbReference type="SAM" id="MobiDB-lite"/>
    </source>
</evidence>
<keyword evidence="1" id="KW-0862">Zinc</keyword>
<gene>
    <name evidence="5" type="primary">LOC100897409</name>
</gene>
<dbReference type="InterPro" id="IPR013087">
    <property type="entry name" value="Znf_C2H2_type"/>
</dbReference>
<dbReference type="GeneID" id="100897409"/>
<dbReference type="GO" id="GO:0008270">
    <property type="term" value="F:zinc ion binding"/>
    <property type="evidence" value="ECO:0007669"/>
    <property type="project" value="UniProtKB-KW"/>
</dbReference>
<evidence type="ECO:0000313" key="4">
    <source>
        <dbReference type="Proteomes" id="UP000694867"/>
    </source>
</evidence>
<evidence type="ECO:0000313" key="5">
    <source>
        <dbReference type="RefSeq" id="XP_003745770.1"/>
    </source>
</evidence>
<dbReference type="PANTHER" id="PTHR33936">
    <property type="entry name" value="PROTEIN CBG17840"/>
    <property type="match status" value="1"/>
</dbReference>
<evidence type="ECO:0000259" key="3">
    <source>
        <dbReference type="PROSITE" id="PS50157"/>
    </source>
</evidence>
<dbReference type="InterPro" id="IPR004330">
    <property type="entry name" value="FAR1_DNA_bnd_dom"/>
</dbReference>
<dbReference type="PANTHER" id="PTHR33936:SF24">
    <property type="entry name" value="C2H2-TYPE DOMAIN-CONTAINING PROTEIN"/>
    <property type="match status" value="1"/>
</dbReference>
<keyword evidence="1" id="KW-0479">Metal-binding</keyword>
<dbReference type="PROSITE" id="PS50157">
    <property type="entry name" value="ZINC_FINGER_C2H2_2"/>
    <property type="match status" value="1"/>
</dbReference>
<dbReference type="SMART" id="SM00355">
    <property type="entry name" value="ZnF_C2H2"/>
    <property type="match status" value="1"/>
</dbReference>
<dbReference type="Pfam" id="PF00096">
    <property type="entry name" value="zf-C2H2"/>
    <property type="match status" value="1"/>
</dbReference>
<feature type="domain" description="C2H2-type" evidence="3">
    <location>
        <begin position="29"/>
        <end position="54"/>
    </location>
</feature>
<name>A0AAJ6QVV4_9ACAR</name>
<sequence length="359" mass="40537">MTAMEEVPESLRLRESPPRGSRSRRTAPLKCSDCQVTFSTQTNLNRHIRKLHPGLVRCFICDGEVGTNIAKHLKEAHDTVLKYVKLVFKSEIHFQLWKVEEEKRSGAQYVSTSGTKKTASCVAKRYFVCHRSGNFQSRIPDENRSQKKRRASVRCGVKCPAKMTLTVDPAGTYIVEYQETHHGHDPEVPKIQDAPAGSKPLGFLETIWELRNSPRWKRYEDRVYMHFDRKQAIVMVAELAVVHSEFLRPCFLSTILFHETTVPTVYVRGVEICAESLRCGDLTSDTGCFKLILTVINSPKCPGVADQGEVVFDSTMGYLDSTNRWRHESCPIFSSGGKTCPDCGSLKTLLDDISLNAYT</sequence>
<dbReference type="PROSITE" id="PS00028">
    <property type="entry name" value="ZINC_FINGER_C2H2_1"/>
    <property type="match status" value="1"/>
</dbReference>
<accession>A0AAJ6QVV4</accession>